<dbReference type="InterPro" id="IPR000387">
    <property type="entry name" value="Tyr_Pase_dom"/>
</dbReference>
<dbReference type="InterPro" id="IPR016130">
    <property type="entry name" value="Tyr_Pase_AS"/>
</dbReference>
<dbReference type="AlphaFoldDB" id="A0A9D4HNE5"/>
<dbReference type="PROSITE" id="PS50056">
    <property type="entry name" value="TYR_PHOSPHATASE_2"/>
    <property type="match status" value="1"/>
</dbReference>
<dbReference type="InterPro" id="IPR000340">
    <property type="entry name" value="Dual-sp_phosphatase_cat-dom"/>
</dbReference>
<evidence type="ECO:0000313" key="7">
    <source>
        <dbReference type="EMBL" id="KAH3727032.1"/>
    </source>
</evidence>
<dbReference type="EMBL" id="JAIWYP010000012">
    <property type="protein sequence ID" value="KAH3727032.1"/>
    <property type="molecule type" value="Genomic_DNA"/>
</dbReference>
<reference evidence="7" key="1">
    <citation type="journal article" date="2019" name="bioRxiv">
        <title>The Genome of the Zebra Mussel, Dreissena polymorpha: A Resource for Invasive Species Research.</title>
        <authorList>
            <person name="McCartney M.A."/>
            <person name="Auch B."/>
            <person name="Kono T."/>
            <person name="Mallez S."/>
            <person name="Zhang Y."/>
            <person name="Obille A."/>
            <person name="Becker A."/>
            <person name="Abrahante J.E."/>
            <person name="Garbe J."/>
            <person name="Badalamenti J.P."/>
            <person name="Herman A."/>
            <person name="Mangelson H."/>
            <person name="Liachko I."/>
            <person name="Sullivan S."/>
            <person name="Sone E.D."/>
            <person name="Koren S."/>
            <person name="Silverstein K.A.T."/>
            <person name="Beckman K.B."/>
            <person name="Gohl D.M."/>
        </authorList>
    </citation>
    <scope>NUCLEOTIDE SEQUENCE</scope>
    <source>
        <strain evidence="7">Duluth1</strain>
        <tissue evidence="7">Whole animal</tissue>
    </source>
</reference>
<dbReference type="SMART" id="SM00195">
    <property type="entry name" value="DSPc"/>
    <property type="match status" value="1"/>
</dbReference>
<evidence type="ECO:0008006" key="9">
    <source>
        <dbReference type="Google" id="ProtNLM"/>
    </source>
</evidence>
<dbReference type="GO" id="GO:0005737">
    <property type="term" value="C:cytoplasm"/>
    <property type="evidence" value="ECO:0007669"/>
    <property type="project" value="TreeGrafter"/>
</dbReference>
<dbReference type="SUPFAM" id="SSF52799">
    <property type="entry name" value="(Phosphotyrosine protein) phosphatases II"/>
    <property type="match status" value="1"/>
</dbReference>
<evidence type="ECO:0000256" key="2">
    <source>
        <dbReference type="ARBA" id="ARBA00022801"/>
    </source>
</evidence>
<dbReference type="InterPro" id="IPR020422">
    <property type="entry name" value="TYR_PHOSPHATASE_DUAL_dom"/>
</dbReference>
<dbReference type="Proteomes" id="UP000828390">
    <property type="component" value="Unassembled WGS sequence"/>
</dbReference>
<dbReference type="Gene3D" id="3.90.190.10">
    <property type="entry name" value="Protein tyrosine phosphatase superfamily"/>
    <property type="match status" value="1"/>
</dbReference>
<dbReference type="PANTHER" id="PTHR45961">
    <property type="entry name" value="IP21249P"/>
    <property type="match status" value="1"/>
</dbReference>
<feature type="domain" description="Tyrosine-protein phosphatase" evidence="5">
    <location>
        <begin position="6"/>
        <end position="150"/>
    </location>
</feature>
<dbReference type="Pfam" id="PF00782">
    <property type="entry name" value="DSPc"/>
    <property type="match status" value="1"/>
</dbReference>
<keyword evidence="4" id="KW-1133">Transmembrane helix</keyword>
<protein>
    <recommendedName>
        <fullName evidence="9">Protein-tyrosine-phosphatase</fullName>
    </recommendedName>
</protein>
<evidence type="ECO:0000256" key="1">
    <source>
        <dbReference type="ARBA" id="ARBA00008601"/>
    </source>
</evidence>
<comment type="similarity">
    <text evidence="1">Belongs to the protein-tyrosine phosphatase family. Non-receptor class dual specificity subfamily.</text>
</comment>
<keyword evidence="4" id="KW-0472">Membrane</keyword>
<feature type="domain" description="Tyrosine specific protein phosphatases" evidence="6">
    <location>
        <begin position="66"/>
        <end position="129"/>
    </location>
</feature>
<dbReference type="CDD" id="cd14514">
    <property type="entry name" value="DUSP14-like"/>
    <property type="match status" value="1"/>
</dbReference>
<dbReference type="InterPro" id="IPR029021">
    <property type="entry name" value="Prot-tyrosine_phosphatase-like"/>
</dbReference>
<accession>A0A9D4HNE5</accession>
<keyword evidence="2" id="KW-0378">Hydrolase</keyword>
<evidence type="ECO:0000256" key="4">
    <source>
        <dbReference type="SAM" id="Phobius"/>
    </source>
</evidence>
<feature type="transmembrane region" description="Helical" evidence="4">
    <location>
        <begin position="184"/>
        <end position="206"/>
    </location>
</feature>
<reference evidence="7" key="2">
    <citation type="submission" date="2020-11" db="EMBL/GenBank/DDBJ databases">
        <authorList>
            <person name="McCartney M.A."/>
            <person name="Auch B."/>
            <person name="Kono T."/>
            <person name="Mallez S."/>
            <person name="Becker A."/>
            <person name="Gohl D.M."/>
            <person name="Silverstein K.A.T."/>
            <person name="Koren S."/>
            <person name="Bechman K.B."/>
            <person name="Herman A."/>
            <person name="Abrahante J.E."/>
            <person name="Garbe J."/>
        </authorList>
    </citation>
    <scope>NUCLEOTIDE SEQUENCE</scope>
    <source>
        <strain evidence="7">Duluth1</strain>
        <tissue evidence="7">Whole animal</tissue>
    </source>
</reference>
<proteinExistence type="inferred from homology"/>
<comment type="caution">
    <text evidence="7">The sequence shown here is derived from an EMBL/GenBank/DDBJ whole genome shotgun (WGS) entry which is preliminary data.</text>
</comment>
<sequence>MKAFRSPIAKITDSVFLCGVGCINAELLHTRGITHILNTAEELADFQYPLNNLNIRHILMRDSEDEDLLALLDTCVDHIHLVACNPQSRVLVHCVAGVSRSASVCIAYLVKYGHKSLKDAYTHVFNKRPCIFPNFGFWRQLVEFEVRIRGESTVEIWPTVMGMVPTIMKRDVEHTIKQVWMPQLVSMFSIHLCVLVFQILYLYFIAS</sequence>
<dbReference type="InterPro" id="IPR052103">
    <property type="entry name" value="Dual_spec_Phospatases"/>
</dbReference>
<keyword evidence="3" id="KW-0904">Protein phosphatase</keyword>
<gene>
    <name evidence="7" type="ORF">DPMN_052957</name>
</gene>
<evidence type="ECO:0000256" key="3">
    <source>
        <dbReference type="ARBA" id="ARBA00022912"/>
    </source>
</evidence>
<dbReference type="PROSITE" id="PS50054">
    <property type="entry name" value="TYR_PHOSPHATASE_DUAL"/>
    <property type="match status" value="1"/>
</dbReference>
<evidence type="ECO:0000259" key="6">
    <source>
        <dbReference type="PROSITE" id="PS50056"/>
    </source>
</evidence>
<evidence type="ECO:0000313" key="8">
    <source>
        <dbReference type="Proteomes" id="UP000828390"/>
    </source>
</evidence>
<dbReference type="PANTHER" id="PTHR45961:SF6">
    <property type="entry name" value="IP21249P"/>
    <property type="match status" value="1"/>
</dbReference>
<dbReference type="PROSITE" id="PS00383">
    <property type="entry name" value="TYR_PHOSPHATASE_1"/>
    <property type="match status" value="1"/>
</dbReference>
<name>A0A9D4HNE5_DREPO</name>
<organism evidence="7 8">
    <name type="scientific">Dreissena polymorpha</name>
    <name type="common">Zebra mussel</name>
    <name type="synonym">Mytilus polymorpha</name>
    <dbReference type="NCBI Taxonomy" id="45954"/>
    <lineage>
        <taxon>Eukaryota</taxon>
        <taxon>Metazoa</taxon>
        <taxon>Spiralia</taxon>
        <taxon>Lophotrochozoa</taxon>
        <taxon>Mollusca</taxon>
        <taxon>Bivalvia</taxon>
        <taxon>Autobranchia</taxon>
        <taxon>Heteroconchia</taxon>
        <taxon>Euheterodonta</taxon>
        <taxon>Imparidentia</taxon>
        <taxon>Neoheterodontei</taxon>
        <taxon>Myida</taxon>
        <taxon>Dreissenoidea</taxon>
        <taxon>Dreissenidae</taxon>
        <taxon>Dreissena</taxon>
    </lineage>
</organism>
<evidence type="ECO:0000259" key="5">
    <source>
        <dbReference type="PROSITE" id="PS50054"/>
    </source>
</evidence>
<keyword evidence="8" id="KW-1185">Reference proteome</keyword>
<keyword evidence="4" id="KW-0812">Transmembrane</keyword>
<dbReference type="GO" id="GO:0004721">
    <property type="term" value="F:phosphoprotein phosphatase activity"/>
    <property type="evidence" value="ECO:0007669"/>
    <property type="project" value="UniProtKB-KW"/>
</dbReference>